<dbReference type="Proteomes" id="UP000188174">
    <property type="component" value="Chromosome"/>
</dbReference>
<keyword evidence="2" id="KW-1185">Reference proteome</keyword>
<accession>A0ABN4X3M2</accession>
<reference evidence="1 2" key="1">
    <citation type="submission" date="2017-02" db="EMBL/GenBank/DDBJ databases">
        <authorList>
            <person name="Jeong S."/>
        </authorList>
    </citation>
    <scope>NUCLEOTIDE SEQUENCE [LARGE SCALE GENOMIC DNA]</scope>
    <source>
        <strain evidence="1 2">RMAR6-6</strain>
    </source>
</reference>
<dbReference type="Gene3D" id="3.20.20.140">
    <property type="entry name" value="Metal-dependent hydrolases"/>
    <property type="match status" value="1"/>
</dbReference>
<evidence type="ECO:0000313" key="2">
    <source>
        <dbReference type="Proteomes" id="UP000188174"/>
    </source>
</evidence>
<organism evidence="1 2">
    <name type="scientific">Roseibium algicola</name>
    <dbReference type="NCBI Taxonomy" id="2857014"/>
    <lineage>
        <taxon>Bacteria</taxon>
        <taxon>Pseudomonadati</taxon>
        <taxon>Pseudomonadota</taxon>
        <taxon>Alphaproteobacteria</taxon>
        <taxon>Hyphomicrobiales</taxon>
        <taxon>Stappiaceae</taxon>
        <taxon>Roseibium</taxon>
    </lineage>
</organism>
<sequence length="637" mass="70731">MGFSYDAEVVPVDRRSQIRSTVSLSKSGCPAMKYLPYFRILCIGFASTVTAQSAMAQTSEANAPVNPLKEAYYGEQHVHTGVSMDAFIAGNRLTPDDAYRFAKGEEMMVNGSLHKIKRPLDWVAVTDHSEFMGEAFSLMNEGAPGYDNEVAVAFREAPDLKTALELYNQYVLVPLAGGGDPHPQFFQGEEAIKSTWQKNFEATEKHYEPGVFTTIHAYEWTSAPGGSNQHRNVFFRDANVPDLPFSANEGDDPEELWAWMQTQRDDGKRVFAIPHNSNESKGLHFAEATLSGVPIGTDYATTSASMEPLVEMMQVKGNSEVVPNFWPSDEFADFENAVSIQRFSGRGFLKENFVRYGLGRGIKYNADIGVNPFKYGFVGGTDSHNGTPSNVEEDNYSVGSHGYADKTADVRAVSVLEGEMLISDSNPGALTAVWAESNTRSAIWDSMMAKETFATSGPRMKVRVFAGQGFAENYDSHDAMVADGYEKGVPMGGDYTGREAPQFLVWAMKDPIGPNLDRIQIIKGWYENGEMKDKVYDVVASGDRLRADGSVVPINAPINMETGEFDTAKGDPELMAVWTDPDWNPEIEAFYYARVLQLPTARWTLYDELREGVSYPEDVKREIVERAWASPIWYEVN</sequence>
<name>A0ABN4X3M2_9HYPH</name>
<gene>
    <name evidence="1" type="ORF">B0E33_20435</name>
</gene>
<evidence type="ECO:0000313" key="1">
    <source>
        <dbReference type="EMBL" id="AQQ05642.1"/>
    </source>
</evidence>
<proteinExistence type="predicted"/>
<evidence type="ECO:0008006" key="3">
    <source>
        <dbReference type="Google" id="ProtNLM"/>
    </source>
</evidence>
<protein>
    <recommendedName>
        <fullName evidence="3">DUF3604 domain-containing protein</fullName>
    </recommendedName>
</protein>
<dbReference type="Pfam" id="PF12228">
    <property type="entry name" value="DUF3604"/>
    <property type="match status" value="1"/>
</dbReference>
<dbReference type="RefSeq" id="WP_077292245.1">
    <property type="nucleotide sequence ID" value="NZ_CP019630.1"/>
</dbReference>
<dbReference type="InterPro" id="IPR022028">
    <property type="entry name" value="DUF3604"/>
</dbReference>
<dbReference type="EMBL" id="CP019630">
    <property type="protein sequence ID" value="AQQ05642.1"/>
    <property type="molecule type" value="Genomic_DNA"/>
</dbReference>